<dbReference type="STRING" id="1288826.MSNKSG1_02791"/>
<name>M7CTQ1_9GAMM</name>
<protein>
    <submittedName>
        <fullName evidence="3">Site-specific recombinase, phage integrase family protein</fullName>
    </submittedName>
</protein>
<accession>M7CTQ1</accession>
<evidence type="ECO:0000313" key="4">
    <source>
        <dbReference type="Proteomes" id="UP000011960"/>
    </source>
</evidence>
<dbReference type="OrthoDB" id="5394387at2"/>
<dbReference type="Pfam" id="PF12835">
    <property type="entry name" value="Integrase_1"/>
    <property type="match status" value="1"/>
</dbReference>
<reference evidence="3 4" key="1">
    <citation type="journal article" date="2013" name="Genome Announc.">
        <title>Genome Sequence of Hydrothermal Arsenic-Respiring Bacterium Marinobacter santoriniensis NKSG1T.</title>
        <authorList>
            <person name="Handley K.M."/>
            <person name="Upton M."/>
            <person name="Beatson S.A."/>
            <person name="Hery M."/>
            <person name="Lloyd J.R."/>
        </authorList>
    </citation>
    <scope>NUCLEOTIDE SEQUENCE [LARGE SCALE GENOMIC DNA]</scope>
    <source>
        <strain evidence="3 4">NKSG1</strain>
    </source>
</reference>
<dbReference type="Proteomes" id="UP000011960">
    <property type="component" value="Unassembled WGS sequence"/>
</dbReference>
<evidence type="ECO:0000256" key="1">
    <source>
        <dbReference type="SAM" id="MobiDB-lite"/>
    </source>
</evidence>
<feature type="region of interest" description="Disordered" evidence="1">
    <location>
        <begin position="283"/>
        <end position="331"/>
    </location>
</feature>
<dbReference type="AlphaFoldDB" id="M7CTQ1"/>
<sequence length="331" mass="37539">MSKKKRRVSNKRNLGLGRNADHAVKKALRESYGGDAHYSSRFTHYSRFLAFIDWLLDLDPPVKDLRKITLEHALGFGAQLAEFVNSAQMEVSYAQNLLSTINVVMRAVRLDQAIFVEPSKIVGKRSYIRDTLPEATWEKVELAVELAEQKGHFRGAAFILMGRAYGMRSRESALADLHRLKLEMDLKGAVLVLDGTKGGYKSEDRLIQIESHQRRALEYALSVISETGTCLVDTNASYEEFRNRCIQPIRPILKSVGIRCPHDLRAERFIDVYEKESGQLAPVKQTGPFDREADLRGRKAVSRESGHQRPTVPSSYIGKRHRTNRGKKETD</sequence>
<feature type="compositionally biased region" description="Basic and acidic residues" evidence="1">
    <location>
        <begin position="289"/>
        <end position="307"/>
    </location>
</feature>
<dbReference type="InterPro" id="IPR024456">
    <property type="entry name" value="Integrase_catalytic_putative"/>
</dbReference>
<proteinExistence type="predicted"/>
<dbReference type="eggNOG" id="COG0582">
    <property type="taxonomic scope" value="Bacteria"/>
</dbReference>
<dbReference type="EMBL" id="APAT01000008">
    <property type="protein sequence ID" value="EMP56951.1"/>
    <property type="molecule type" value="Genomic_DNA"/>
</dbReference>
<keyword evidence="4" id="KW-1185">Reference proteome</keyword>
<feature type="domain" description="Integrase catalytic" evidence="2">
    <location>
        <begin position="156"/>
        <end position="266"/>
    </location>
</feature>
<dbReference type="RefSeq" id="WP_008937716.1">
    <property type="nucleotide sequence ID" value="NZ_APAT01000008.1"/>
</dbReference>
<organism evidence="3 4">
    <name type="scientific">Marinobacter santoriniensis NKSG1</name>
    <dbReference type="NCBI Taxonomy" id="1288826"/>
    <lineage>
        <taxon>Bacteria</taxon>
        <taxon>Pseudomonadati</taxon>
        <taxon>Pseudomonadota</taxon>
        <taxon>Gammaproteobacteria</taxon>
        <taxon>Pseudomonadales</taxon>
        <taxon>Marinobacteraceae</taxon>
        <taxon>Marinobacter</taxon>
    </lineage>
</organism>
<evidence type="ECO:0000313" key="3">
    <source>
        <dbReference type="EMBL" id="EMP56951.1"/>
    </source>
</evidence>
<comment type="caution">
    <text evidence="3">The sequence shown here is derived from an EMBL/GenBank/DDBJ whole genome shotgun (WGS) entry which is preliminary data.</text>
</comment>
<evidence type="ECO:0000259" key="2">
    <source>
        <dbReference type="Pfam" id="PF12835"/>
    </source>
</evidence>
<gene>
    <name evidence="3" type="ORF">MSNKSG1_02791</name>
</gene>
<dbReference type="PATRIC" id="fig|1288826.3.peg.537"/>